<reference evidence="3 4" key="1">
    <citation type="submission" date="2019-03" db="EMBL/GenBank/DDBJ databases">
        <title>Whole genome sequence of Arthrobacter sp JH1-1.</title>
        <authorList>
            <person name="Trinh H.N."/>
        </authorList>
    </citation>
    <scope>NUCLEOTIDE SEQUENCE [LARGE SCALE GENOMIC DNA]</scope>
    <source>
        <strain evidence="3 4">JH1-1</strain>
    </source>
</reference>
<dbReference type="RefSeq" id="WP_133204930.1">
    <property type="nucleotide sequence ID" value="NZ_SMRU01000016.1"/>
</dbReference>
<dbReference type="EMBL" id="SMRU01000016">
    <property type="protein sequence ID" value="TDF94276.1"/>
    <property type="molecule type" value="Genomic_DNA"/>
</dbReference>
<protein>
    <submittedName>
        <fullName evidence="3">Universal stress protein</fullName>
    </submittedName>
</protein>
<accession>A0A4R5KG53</accession>
<dbReference type="AlphaFoldDB" id="A0A4R5KG53"/>
<evidence type="ECO:0000256" key="1">
    <source>
        <dbReference type="SAM" id="MobiDB-lite"/>
    </source>
</evidence>
<dbReference type="Pfam" id="PF00582">
    <property type="entry name" value="Usp"/>
    <property type="match status" value="1"/>
</dbReference>
<dbReference type="CDD" id="cd00293">
    <property type="entry name" value="USP-like"/>
    <property type="match status" value="1"/>
</dbReference>
<dbReference type="InterPro" id="IPR006016">
    <property type="entry name" value="UspA"/>
</dbReference>
<dbReference type="SUPFAM" id="SSF52402">
    <property type="entry name" value="Adenine nucleotide alpha hydrolases-like"/>
    <property type="match status" value="1"/>
</dbReference>
<comment type="caution">
    <text evidence="3">The sequence shown here is derived from an EMBL/GenBank/DDBJ whole genome shotgun (WGS) entry which is preliminary data.</text>
</comment>
<dbReference type="Proteomes" id="UP000295511">
    <property type="component" value="Unassembled WGS sequence"/>
</dbReference>
<sequence>MASESFSGRVPLVLGVLPGQHPHVLRTARDLALSLAAPLVCAYVDEASYLVEWDPTKETHRMSLHPGKVDADLAAVRTELRTQIQEAAGEARVDWTLRLLAGDPARAIGRLADDIQASMIILGCPEPGLGHRISEAFNGSVATWLTRHQSRPVLLVPIPRHERRSSHDPAAPSTDRREAPPGPEKLK</sequence>
<dbReference type="Gene3D" id="3.40.50.12370">
    <property type="match status" value="1"/>
</dbReference>
<gene>
    <name evidence="3" type="ORF">E1809_14390</name>
</gene>
<evidence type="ECO:0000259" key="2">
    <source>
        <dbReference type="Pfam" id="PF00582"/>
    </source>
</evidence>
<organism evidence="3 4">
    <name type="scientific">Arthrobacter terricola</name>
    <dbReference type="NCBI Taxonomy" id="2547396"/>
    <lineage>
        <taxon>Bacteria</taxon>
        <taxon>Bacillati</taxon>
        <taxon>Actinomycetota</taxon>
        <taxon>Actinomycetes</taxon>
        <taxon>Micrococcales</taxon>
        <taxon>Micrococcaceae</taxon>
        <taxon>Arthrobacter</taxon>
    </lineage>
</organism>
<feature type="domain" description="UspA" evidence="2">
    <location>
        <begin position="22"/>
        <end position="157"/>
    </location>
</feature>
<name>A0A4R5KG53_9MICC</name>
<dbReference type="OrthoDB" id="3213322at2"/>
<proteinExistence type="predicted"/>
<keyword evidence="4" id="KW-1185">Reference proteome</keyword>
<feature type="region of interest" description="Disordered" evidence="1">
    <location>
        <begin position="156"/>
        <end position="187"/>
    </location>
</feature>
<evidence type="ECO:0000313" key="4">
    <source>
        <dbReference type="Proteomes" id="UP000295511"/>
    </source>
</evidence>
<feature type="compositionally biased region" description="Basic and acidic residues" evidence="1">
    <location>
        <begin position="174"/>
        <end position="187"/>
    </location>
</feature>
<evidence type="ECO:0000313" key="3">
    <source>
        <dbReference type="EMBL" id="TDF94276.1"/>
    </source>
</evidence>